<gene>
    <name evidence="2" type="ORF">IWX90DRAFT_437607</name>
</gene>
<evidence type="ECO:0000256" key="1">
    <source>
        <dbReference type="SAM" id="MobiDB-lite"/>
    </source>
</evidence>
<evidence type="ECO:0000313" key="2">
    <source>
        <dbReference type="EMBL" id="KAK8161398.1"/>
    </source>
</evidence>
<dbReference type="Proteomes" id="UP001456524">
    <property type="component" value="Unassembled WGS sequence"/>
</dbReference>
<reference evidence="2 3" key="1">
    <citation type="journal article" date="2022" name="G3 (Bethesda)">
        <title>Enemy or ally: a genomic approach to elucidate the lifestyle of Phyllosticta citrichinaensis.</title>
        <authorList>
            <person name="Buijs V.A."/>
            <person name="Groenewald J.Z."/>
            <person name="Haridas S."/>
            <person name="LaButti K.M."/>
            <person name="Lipzen A."/>
            <person name="Martin F.M."/>
            <person name="Barry K."/>
            <person name="Grigoriev I.V."/>
            <person name="Crous P.W."/>
            <person name="Seidl M.F."/>
        </authorList>
    </citation>
    <scope>NUCLEOTIDE SEQUENCE [LARGE SCALE GENOMIC DNA]</scope>
    <source>
        <strain evidence="2 3">CBS 129764</strain>
    </source>
</reference>
<name>A0ABR1XMF2_9PEZI</name>
<comment type="caution">
    <text evidence="2">The sequence shown here is derived from an EMBL/GenBank/DDBJ whole genome shotgun (WGS) entry which is preliminary data.</text>
</comment>
<dbReference type="EMBL" id="JBBWUH010000007">
    <property type="protein sequence ID" value="KAK8161398.1"/>
    <property type="molecule type" value="Genomic_DNA"/>
</dbReference>
<feature type="compositionally biased region" description="Low complexity" evidence="1">
    <location>
        <begin position="29"/>
        <end position="40"/>
    </location>
</feature>
<keyword evidence="3" id="KW-1185">Reference proteome</keyword>
<protein>
    <submittedName>
        <fullName evidence="2">Uncharacterized protein</fullName>
    </submittedName>
</protein>
<proteinExistence type="predicted"/>
<organism evidence="2 3">
    <name type="scientific">Phyllosticta citrichinensis</name>
    <dbReference type="NCBI Taxonomy" id="1130410"/>
    <lineage>
        <taxon>Eukaryota</taxon>
        <taxon>Fungi</taxon>
        <taxon>Dikarya</taxon>
        <taxon>Ascomycota</taxon>
        <taxon>Pezizomycotina</taxon>
        <taxon>Dothideomycetes</taxon>
        <taxon>Dothideomycetes incertae sedis</taxon>
        <taxon>Botryosphaeriales</taxon>
        <taxon>Phyllostictaceae</taxon>
        <taxon>Phyllosticta</taxon>
    </lineage>
</organism>
<feature type="region of interest" description="Disordered" evidence="1">
    <location>
        <begin position="29"/>
        <end position="48"/>
    </location>
</feature>
<sequence>MMMKEAALMFSSPPNRYRVLAAHLHVSPSYSVSSSSSTTTIKAPLTNNDSSPNKFSPAVFSAPCPSPAQPIQTLSDPALPNKKLLPWPYLLPYSRAGAKTKARTKGKTRAPLPRFVVPHAMASVLGHVKTGVGMPRLAKRSDLVRDCLASRNDDDTDGRVGLLLTARSRPYRTGSSTSRRIQRGLDQSRPQELSIKQLVVLPRIRISLPYLPSHGHGHRMLSLATNQCIRAVEKLASTLFQKRGARPLAFNFPPAWVGSVAE</sequence>
<evidence type="ECO:0000313" key="3">
    <source>
        <dbReference type="Proteomes" id="UP001456524"/>
    </source>
</evidence>
<accession>A0ABR1XMF2</accession>